<protein>
    <submittedName>
        <fullName evidence="1">Uncharacterized protein</fullName>
    </submittedName>
</protein>
<proteinExistence type="predicted"/>
<sequence length="124" mass="13799">MSSLMSSFLPPLSLFRPSSSYTEEILSLNGGTTGFNLAQQVLQYWLHPWAGSGWLSKMIYQFISNSNRKEGPTELPPPTVPRLRMVHSAIAVPVVPSLKSAVYLLEERIEADFVKYINNNSASP</sequence>
<reference evidence="1" key="1">
    <citation type="submission" date="2011-04" db="EMBL/GenBank/DDBJ databases">
        <title>Evolution of plant cell wall degrading machinery underlies the functional diversity of forest fungi.</title>
        <authorList>
            <consortium name="US DOE Joint Genome Institute (JGI-PGF)"/>
            <person name="Eastwood D.C."/>
            <person name="Floudas D."/>
            <person name="Binder M."/>
            <person name="Majcherczyk A."/>
            <person name="Schneider P."/>
            <person name="Aerts A."/>
            <person name="Asiegbu F.O."/>
            <person name="Baker S.E."/>
            <person name="Barry K."/>
            <person name="Bendiksby M."/>
            <person name="Blumentritt M."/>
            <person name="Coutinho P.M."/>
            <person name="Cullen D."/>
            <person name="Cullen D."/>
            <person name="Gathman A."/>
            <person name="Goodell B."/>
            <person name="Henrissat B."/>
            <person name="Ihrmark K."/>
            <person name="Kauserud H."/>
            <person name="Kohler A."/>
            <person name="LaButti K."/>
            <person name="Lapidus A."/>
            <person name="Lavin J.L."/>
            <person name="Lee Y.-H."/>
            <person name="Lindquist E."/>
            <person name="Lilly W."/>
            <person name="Lucas S."/>
            <person name="Morin E."/>
            <person name="Murat C."/>
            <person name="Oguiza J.A."/>
            <person name="Park J."/>
            <person name="Pisabarro A.G."/>
            <person name="Riley R."/>
            <person name="Rosling A."/>
            <person name="Salamov A."/>
            <person name="Schmidt O."/>
            <person name="Schmutz J."/>
            <person name="Skrede I."/>
            <person name="Stenlid J."/>
            <person name="Wiebenga A."/>
            <person name="Xie X."/>
            <person name="Kues U."/>
            <person name="Hibbett D.S."/>
            <person name="Hoffmeister D."/>
            <person name="Hogberg N."/>
            <person name="Martin F."/>
            <person name="Grigoriev I.V."/>
            <person name="Watkinson S.C."/>
        </authorList>
    </citation>
    <scope>NUCLEOTIDE SEQUENCE</scope>
    <source>
        <strain evidence="1">S7.9</strain>
    </source>
</reference>
<dbReference type="Proteomes" id="UP000008064">
    <property type="component" value="Unassembled WGS sequence"/>
</dbReference>
<dbReference type="RefSeq" id="XP_007316266.1">
    <property type="nucleotide sequence ID" value="XM_007316204.1"/>
</dbReference>
<dbReference type="HOGENOM" id="CLU_2005317_0_0_1"/>
<accession>F8NQG3</accession>
<dbReference type="GeneID" id="18814612"/>
<name>F8NQG3_SERL9</name>
<organism>
    <name type="scientific">Serpula lacrymans var. lacrymans (strain S7.9)</name>
    <name type="common">Dry rot fungus</name>
    <dbReference type="NCBI Taxonomy" id="578457"/>
    <lineage>
        <taxon>Eukaryota</taxon>
        <taxon>Fungi</taxon>
        <taxon>Dikarya</taxon>
        <taxon>Basidiomycota</taxon>
        <taxon>Agaricomycotina</taxon>
        <taxon>Agaricomycetes</taxon>
        <taxon>Agaricomycetidae</taxon>
        <taxon>Boletales</taxon>
        <taxon>Coniophorineae</taxon>
        <taxon>Serpulaceae</taxon>
        <taxon>Serpula</taxon>
    </lineage>
</organism>
<dbReference type="AlphaFoldDB" id="F8NQG3"/>
<dbReference type="OrthoDB" id="301415at2759"/>
<gene>
    <name evidence="1" type="ORF">SERLADRAFT_435939</name>
</gene>
<evidence type="ECO:0000313" key="1">
    <source>
        <dbReference type="EMBL" id="EGO26093.1"/>
    </source>
</evidence>
<dbReference type="EMBL" id="GL945432">
    <property type="protein sequence ID" value="EGO26093.1"/>
    <property type="molecule type" value="Genomic_DNA"/>
</dbReference>
<dbReference type="KEGG" id="sla:SERLADRAFT_435939"/>